<protein>
    <submittedName>
        <fullName evidence="1">Uncharacterized protein</fullName>
    </submittedName>
</protein>
<reference evidence="2" key="1">
    <citation type="journal article" date="2023" name="G3 (Bethesda)">
        <title>Genome assembly and association tests identify interacting loci associated with vigor, precocity, and sex in interspecific pistachio rootstocks.</title>
        <authorList>
            <person name="Palmer W."/>
            <person name="Jacygrad E."/>
            <person name="Sagayaradj S."/>
            <person name="Cavanaugh K."/>
            <person name="Han R."/>
            <person name="Bertier L."/>
            <person name="Beede B."/>
            <person name="Kafkas S."/>
            <person name="Golino D."/>
            <person name="Preece J."/>
            <person name="Michelmore R."/>
        </authorList>
    </citation>
    <scope>NUCLEOTIDE SEQUENCE [LARGE SCALE GENOMIC DNA]</scope>
</reference>
<proteinExistence type="predicted"/>
<dbReference type="EMBL" id="CM047748">
    <property type="protein sequence ID" value="KAJ0014335.1"/>
    <property type="molecule type" value="Genomic_DNA"/>
</dbReference>
<organism evidence="1 2">
    <name type="scientific">Pistacia integerrima</name>
    <dbReference type="NCBI Taxonomy" id="434235"/>
    <lineage>
        <taxon>Eukaryota</taxon>
        <taxon>Viridiplantae</taxon>
        <taxon>Streptophyta</taxon>
        <taxon>Embryophyta</taxon>
        <taxon>Tracheophyta</taxon>
        <taxon>Spermatophyta</taxon>
        <taxon>Magnoliopsida</taxon>
        <taxon>eudicotyledons</taxon>
        <taxon>Gunneridae</taxon>
        <taxon>Pentapetalae</taxon>
        <taxon>rosids</taxon>
        <taxon>malvids</taxon>
        <taxon>Sapindales</taxon>
        <taxon>Anacardiaceae</taxon>
        <taxon>Pistacia</taxon>
    </lineage>
</organism>
<dbReference type="Proteomes" id="UP001163603">
    <property type="component" value="Chromosome 13"/>
</dbReference>
<sequence length="186" mass="21049">MDREAWESASRDPLVVGRVVGDVLDHFTRSLPFSVTYGNKEVHNGVQLKPSLVAKQPKVAIGGSNFTNFYTLVMVDPDAPSPSDPNLREYLHWLVTDIPETTEATYGKEIVEYESPKPKVGIHRFVFVLFRQPRNQTVYAPGWRQNFITREFAEIYNFGSPLAAVFFNCQKETKGSTSSSSSKKHY</sequence>
<keyword evidence="2" id="KW-1185">Reference proteome</keyword>
<comment type="caution">
    <text evidence="1">The sequence shown here is derived from an EMBL/GenBank/DDBJ whole genome shotgun (WGS) entry which is preliminary data.</text>
</comment>
<gene>
    <name evidence="1" type="ORF">Pint_21167</name>
</gene>
<evidence type="ECO:0000313" key="2">
    <source>
        <dbReference type="Proteomes" id="UP001163603"/>
    </source>
</evidence>
<accession>A0ACC0XAR8</accession>
<name>A0ACC0XAR8_9ROSI</name>
<evidence type="ECO:0000313" key="1">
    <source>
        <dbReference type="EMBL" id="KAJ0014335.1"/>
    </source>
</evidence>